<reference evidence="1" key="1">
    <citation type="submission" date="2019-01" db="EMBL/GenBank/DDBJ databases">
        <title>Draft genome sequences of three monokaryotic isolates of the white-rot basidiomycete fungus Dichomitus squalens.</title>
        <authorList>
            <consortium name="DOE Joint Genome Institute"/>
            <person name="Lopez S.C."/>
            <person name="Andreopoulos B."/>
            <person name="Pangilinan J."/>
            <person name="Lipzen A."/>
            <person name="Riley R."/>
            <person name="Ahrendt S."/>
            <person name="Ng V."/>
            <person name="Barry K."/>
            <person name="Daum C."/>
            <person name="Grigoriev I.V."/>
            <person name="Hilden K.S."/>
            <person name="Makela M.R."/>
            <person name="de Vries R.P."/>
        </authorList>
    </citation>
    <scope>NUCLEOTIDE SEQUENCE [LARGE SCALE GENOMIC DNA]</scope>
    <source>
        <strain evidence="1">OM18370.1</strain>
    </source>
</reference>
<evidence type="ECO:0000313" key="1">
    <source>
        <dbReference type="EMBL" id="TBU23024.1"/>
    </source>
</evidence>
<name>A0A4Q9M7J1_9APHY</name>
<dbReference type="EMBL" id="ML143518">
    <property type="protein sequence ID" value="TBU23024.1"/>
    <property type="molecule type" value="Genomic_DNA"/>
</dbReference>
<dbReference type="Proteomes" id="UP000292957">
    <property type="component" value="Unassembled WGS sequence"/>
</dbReference>
<accession>A0A4Q9M7J1</accession>
<proteinExistence type="predicted"/>
<gene>
    <name evidence="1" type="ORF">BD311DRAFT_108626</name>
</gene>
<organism evidence="1">
    <name type="scientific">Dichomitus squalens</name>
    <dbReference type="NCBI Taxonomy" id="114155"/>
    <lineage>
        <taxon>Eukaryota</taxon>
        <taxon>Fungi</taxon>
        <taxon>Dikarya</taxon>
        <taxon>Basidiomycota</taxon>
        <taxon>Agaricomycotina</taxon>
        <taxon>Agaricomycetes</taxon>
        <taxon>Polyporales</taxon>
        <taxon>Polyporaceae</taxon>
        <taxon>Dichomitus</taxon>
    </lineage>
</organism>
<protein>
    <submittedName>
        <fullName evidence="1">Uncharacterized protein</fullName>
    </submittedName>
</protein>
<dbReference type="AlphaFoldDB" id="A0A4Q9M7J1"/>
<sequence>MREDEGRKSRSLWGRTRQEMLPARQPTSIYVLQWAHIRNTGVTHHPVKTRSDNPIHSGRSCCTHYKASTAHATTRDYRRIRSGVRRRPLLASTVQNAQEWSLLSMDSFTCCAAQRTPNDGWCVDRAPHSRTIMFDCRPASSPRCDAARSGG</sequence>